<comment type="caution">
    <text evidence="1">The sequence shown here is derived from an EMBL/GenBank/DDBJ whole genome shotgun (WGS) entry which is preliminary data.</text>
</comment>
<dbReference type="AlphaFoldDB" id="A0A9D4L7I7"/>
<reference evidence="1" key="1">
    <citation type="journal article" date="2019" name="bioRxiv">
        <title>The Genome of the Zebra Mussel, Dreissena polymorpha: A Resource for Invasive Species Research.</title>
        <authorList>
            <person name="McCartney M.A."/>
            <person name="Auch B."/>
            <person name="Kono T."/>
            <person name="Mallez S."/>
            <person name="Zhang Y."/>
            <person name="Obille A."/>
            <person name="Becker A."/>
            <person name="Abrahante J.E."/>
            <person name="Garbe J."/>
            <person name="Badalamenti J.P."/>
            <person name="Herman A."/>
            <person name="Mangelson H."/>
            <person name="Liachko I."/>
            <person name="Sullivan S."/>
            <person name="Sone E.D."/>
            <person name="Koren S."/>
            <person name="Silverstein K.A.T."/>
            <person name="Beckman K.B."/>
            <person name="Gohl D.M."/>
        </authorList>
    </citation>
    <scope>NUCLEOTIDE SEQUENCE</scope>
    <source>
        <strain evidence="1">Duluth1</strain>
        <tissue evidence="1">Whole animal</tissue>
    </source>
</reference>
<evidence type="ECO:0000313" key="2">
    <source>
        <dbReference type="Proteomes" id="UP000828390"/>
    </source>
</evidence>
<proteinExistence type="predicted"/>
<keyword evidence="2" id="KW-1185">Reference proteome</keyword>
<sequence>MNCSWQGQGTRQCLPFCEDGYAFDSDLFLDNIVCGPETGYEWNIRNNDNPYVQIGTCSGKSKIMQVDATLPTTHSCGLIAHLVTYPKEQQLAPLVLIYDGYIQVDY</sequence>
<accession>A0A9D4L7I7</accession>
<gene>
    <name evidence="1" type="ORF">DPMN_095206</name>
</gene>
<dbReference type="EMBL" id="JAIWYP010000003">
    <property type="protein sequence ID" value="KAH3852693.1"/>
    <property type="molecule type" value="Genomic_DNA"/>
</dbReference>
<organism evidence="1 2">
    <name type="scientific">Dreissena polymorpha</name>
    <name type="common">Zebra mussel</name>
    <name type="synonym">Mytilus polymorpha</name>
    <dbReference type="NCBI Taxonomy" id="45954"/>
    <lineage>
        <taxon>Eukaryota</taxon>
        <taxon>Metazoa</taxon>
        <taxon>Spiralia</taxon>
        <taxon>Lophotrochozoa</taxon>
        <taxon>Mollusca</taxon>
        <taxon>Bivalvia</taxon>
        <taxon>Autobranchia</taxon>
        <taxon>Heteroconchia</taxon>
        <taxon>Euheterodonta</taxon>
        <taxon>Imparidentia</taxon>
        <taxon>Neoheterodontei</taxon>
        <taxon>Myida</taxon>
        <taxon>Dreissenoidea</taxon>
        <taxon>Dreissenidae</taxon>
        <taxon>Dreissena</taxon>
    </lineage>
</organism>
<name>A0A9D4L7I7_DREPO</name>
<protein>
    <submittedName>
        <fullName evidence="1">Uncharacterized protein</fullName>
    </submittedName>
</protein>
<dbReference type="Proteomes" id="UP000828390">
    <property type="component" value="Unassembled WGS sequence"/>
</dbReference>
<evidence type="ECO:0000313" key="1">
    <source>
        <dbReference type="EMBL" id="KAH3852693.1"/>
    </source>
</evidence>
<reference evidence="1" key="2">
    <citation type="submission" date="2020-11" db="EMBL/GenBank/DDBJ databases">
        <authorList>
            <person name="McCartney M.A."/>
            <person name="Auch B."/>
            <person name="Kono T."/>
            <person name="Mallez S."/>
            <person name="Becker A."/>
            <person name="Gohl D.M."/>
            <person name="Silverstein K.A.T."/>
            <person name="Koren S."/>
            <person name="Bechman K.B."/>
            <person name="Herman A."/>
            <person name="Abrahante J.E."/>
            <person name="Garbe J."/>
        </authorList>
    </citation>
    <scope>NUCLEOTIDE SEQUENCE</scope>
    <source>
        <strain evidence="1">Duluth1</strain>
        <tissue evidence="1">Whole animal</tissue>
    </source>
</reference>